<reference evidence="2 3" key="1">
    <citation type="submission" date="2017-09" db="EMBL/GenBank/DDBJ databases">
        <title>Biodiversity and function of Thalassospira species in the particle-attached aromatic-hydrocarbon-degrading consortia from the surface seawater of the China South Sea.</title>
        <authorList>
            <person name="Dong C."/>
            <person name="Lai Q."/>
            <person name="Shao Z."/>
        </authorList>
    </citation>
    <scope>NUCLEOTIDE SEQUENCE [LARGE SCALE GENOMIC DNA]</scope>
    <source>
        <strain evidence="2 3">139Z-12</strain>
    </source>
</reference>
<feature type="region of interest" description="Disordered" evidence="1">
    <location>
        <begin position="291"/>
        <end position="357"/>
    </location>
</feature>
<comment type="caution">
    <text evidence="2">The sequence shown here is derived from an EMBL/GenBank/DDBJ whole genome shotgun (WGS) entry which is preliminary data.</text>
</comment>
<name>A0A2N3L0Q7_9PROT</name>
<evidence type="ECO:0008006" key="4">
    <source>
        <dbReference type="Google" id="ProtNLM"/>
    </source>
</evidence>
<dbReference type="SUPFAM" id="SSF64518">
    <property type="entry name" value="Phase 1 flagellin"/>
    <property type="match status" value="1"/>
</dbReference>
<feature type="compositionally biased region" description="Low complexity" evidence="1">
    <location>
        <begin position="338"/>
        <end position="350"/>
    </location>
</feature>
<evidence type="ECO:0000313" key="2">
    <source>
        <dbReference type="EMBL" id="PKR56409.1"/>
    </source>
</evidence>
<dbReference type="Gene3D" id="1.20.1330.10">
    <property type="entry name" value="f41 fragment of flagellin, N-terminal domain"/>
    <property type="match status" value="1"/>
</dbReference>
<dbReference type="Proteomes" id="UP000233332">
    <property type="component" value="Unassembled WGS sequence"/>
</dbReference>
<dbReference type="AlphaFoldDB" id="A0A2N3L0Q7"/>
<proteinExistence type="predicted"/>
<dbReference type="EMBL" id="NXGX01000014">
    <property type="protein sequence ID" value="PKR56409.1"/>
    <property type="molecule type" value="Genomic_DNA"/>
</dbReference>
<organism evidence="2 3">
    <name type="scientific">Thalassospira lohafexi</name>
    <dbReference type="NCBI Taxonomy" id="744227"/>
    <lineage>
        <taxon>Bacteria</taxon>
        <taxon>Pseudomonadati</taxon>
        <taxon>Pseudomonadota</taxon>
        <taxon>Alphaproteobacteria</taxon>
        <taxon>Rhodospirillales</taxon>
        <taxon>Thalassospiraceae</taxon>
        <taxon>Thalassospira</taxon>
    </lineage>
</organism>
<evidence type="ECO:0000313" key="3">
    <source>
        <dbReference type="Proteomes" id="UP000233332"/>
    </source>
</evidence>
<protein>
    <recommendedName>
        <fullName evidence="4">Flagellin N-terminal domain-containing protein</fullName>
    </recommendedName>
</protein>
<feature type="compositionally biased region" description="Polar residues" evidence="1">
    <location>
        <begin position="295"/>
        <end position="322"/>
    </location>
</feature>
<sequence length="357" mass="37753">MELLGSQLPIYTNTARAIAPQNRLIDSDASQSSQSSLRSDRNADFLRNANYAFENLRGSLGGASELLSQASTDLSRIGDALDEIDALVELAEENSDLSKQQRAQLTAQIEDYLADIDGIAANSSFKDKNLLAEDQTITLQVGSGTSSDNQIDVELFASASEDLATGLSSIDLSDNTAVANARTLVDQAQEALRDREVSLNSDRGSLAVAQDQNRVSQVAGDTVLQAQIAASQNDPAAETQARISENLQAYLGNISAQLENQTVTVGGFGLPEPKSDPIPERVEDPYAFDPFAPNIENQDQQFGFTQQPAGERTAPQSRSQPAFTGPVFSGYDSGGNGTSAHSGSSSGGSSNRVSVDA</sequence>
<keyword evidence="3" id="KW-1185">Reference proteome</keyword>
<evidence type="ECO:0000256" key="1">
    <source>
        <dbReference type="SAM" id="MobiDB-lite"/>
    </source>
</evidence>
<gene>
    <name evidence="2" type="ORF">COO92_21150</name>
</gene>
<dbReference type="RefSeq" id="WP_101304920.1">
    <property type="nucleotide sequence ID" value="NZ_NXGX01000014.1"/>
</dbReference>
<accession>A0A2N3L0Q7</accession>